<dbReference type="AlphaFoldDB" id="A0A368U6I6"/>
<keyword evidence="1" id="KW-0732">Signal</keyword>
<name>A0A368U6I6_9GAMM</name>
<evidence type="ECO:0000256" key="1">
    <source>
        <dbReference type="SAM" id="SignalP"/>
    </source>
</evidence>
<comment type="caution">
    <text evidence="2">The sequence shown here is derived from an EMBL/GenBank/DDBJ whole genome shotgun (WGS) entry which is preliminary data.</text>
</comment>
<feature type="signal peptide" evidence="1">
    <location>
        <begin position="1"/>
        <end position="21"/>
    </location>
</feature>
<feature type="chain" id="PRO_5017083058" evidence="1">
    <location>
        <begin position="22"/>
        <end position="150"/>
    </location>
</feature>
<proteinExistence type="predicted"/>
<reference evidence="2 3" key="1">
    <citation type="submission" date="2018-07" db="EMBL/GenBank/DDBJ databases">
        <title>Halomonas rutogse sp. nov., isolated from Lake TangqianCo on Tibetan Plateau.</title>
        <authorList>
            <person name="Lu H."/>
            <person name="Xing P."/>
            <person name="Wu Q."/>
        </authorList>
    </citation>
    <scope>NUCLEOTIDE SEQUENCE [LARGE SCALE GENOMIC DNA]</scope>
    <source>
        <strain evidence="2 3">TQ8S</strain>
    </source>
</reference>
<evidence type="ECO:0000313" key="2">
    <source>
        <dbReference type="EMBL" id="RCV92564.1"/>
    </source>
</evidence>
<dbReference type="Proteomes" id="UP000253204">
    <property type="component" value="Unassembled WGS sequence"/>
</dbReference>
<accession>A0A368U6I6</accession>
<dbReference type="RefSeq" id="WP_114486185.1">
    <property type="nucleotide sequence ID" value="NZ_CBCSHM010000111.1"/>
</dbReference>
<protein>
    <submittedName>
        <fullName evidence="2">Uncharacterized protein</fullName>
    </submittedName>
</protein>
<gene>
    <name evidence="2" type="ORF">DU506_06765</name>
</gene>
<sequence length="150" mass="16433">MNIRFTIFTILLLSTAVPALAAWQTQQSDGVAQASYTGEVYLLTISCTRSSQLKLTLEDMSSSGDQLDGIHNLMMWITVPDGRTDRWPVRVTRNGLSLIGTLHVSDFNLGFFQNAQRFQLDAPSAGVDFLEGDMIGTGAARLAFKEQCGI</sequence>
<keyword evidence="3" id="KW-1185">Reference proteome</keyword>
<dbReference type="EMBL" id="QPIJ01000011">
    <property type="protein sequence ID" value="RCV92564.1"/>
    <property type="molecule type" value="Genomic_DNA"/>
</dbReference>
<dbReference type="OrthoDB" id="7864289at2"/>
<evidence type="ECO:0000313" key="3">
    <source>
        <dbReference type="Proteomes" id="UP000253204"/>
    </source>
</evidence>
<organism evidence="2 3">
    <name type="scientific">Vreelandella rituensis</name>
    <dbReference type="NCBI Taxonomy" id="2282306"/>
    <lineage>
        <taxon>Bacteria</taxon>
        <taxon>Pseudomonadati</taxon>
        <taxon>Pseudomonadota</taxon>
        <taxon>Gammaproteobacteria</taxon>
        <taxon>Oceanospirillales</taxon>
        <taxon>Halomonadaceae</taxon>
        <taxon>Vreelandella</taxon>
    </lineage>
</organism>